<evidence type="ECO:0000313" key="2">
    <source>
        <dbReference type="EMBL" id="CAJ0602857.1"/>
    </source>
</evidence>
<comment type="caution">
    <text evidence="2">The sequence shown here is derived from an EMBL/GenBank/DDBJ whole genome shotgun (WGS) entry which is preliminary data.</text>
</comment>
<dbReference type="AlphaFoldDB" id="A0AA36MAU0"/>
<organism evidence="2 3">
    <name type="scientific">Cylicocyclus nassatus</name>
    <name type="common">Nematode worm</name>
    <dbReference type="NCBI Taxonomy" id="53992"/>
    <lineage>
        <taxon>Eukaryota</taxon>
        <taxon>Metazoa</taxon>
        <taxon>Ecdysozoa</taxon>
        <taxon>Nematoda</taxon>
        <taxon>Chromadorea</taxon>
        <taxon>Rhabditida</taxon>
        <taxon>Rhabditina</taxon>
        <taxon>Rhabditomorpha</taxon>
        <taxon>Strongyloidea</taxon>
        <taxon>Strongylidae</taxon>
        <taxon>Cylicocyclus</taxon>
    </lineage>
</organism>
<evidence type="ECO:0000256" key="1">
    <source>
        <dbReference type="SAM" id="MobiDB-lite"/>
    </source>
</evidence>
<name>A0AA36MAU0_CYLNA</name>
<reference evidence="2" key="1">
    <citation type="submission" date="2023-07" db="EMBL/GenBank/DDBJ databases">
        <authorList>
            <consortium name="CYATHOMIX"/>
        </authorList>
    </citation>
    <scope>NUCLEOTIDE SEQUENCE</scope>
    <source>
        <strain evidence="2">N/A</strain>
    </source>
</reference>
<accession>A0AA36MAU0</accession>
<dbReference type="Proteomes" id="UP001176961">
    <property type="component" value="Unassembled WGS sequence"/>
</dbReference>
<feature type="region of interest" description="Disordered" evidence="1">
    <location>
        <begin position="103"/>
        <end position="140"/>
    </location>
</feature>
<proteinExistence type="predicted"/>
<sequence length="200" mass="21752">MGFEKIRFLAKKYNLDPIRVLTEARSIDAGHHDVMDRLDHPLVYPVLVTRTVLRFFDGGTPGSTGRGRSFGQGGNDLCVQSRTERRECVARLAVNVAKRGLSSTPRNHRVRLSSRQSFDLDVTESERGSSPPTGFGLSPQPQLEDNLLKVINAQKLLKAAARTALTIKSTSRSALASSFTTGPAAGSDVRVFDLTEDGLG</sequence>
<dbReference type="EMBL" id="CATQJL010000305">
    <property type="protein sequence ID" value="CAJ0602857.1"/>
    <property type="molecule type" value="Genomic_DNA"/>
</dbReference>
<protein>
    <submittedName>
        <fullName evidence="2">Uncharacterized protein</fullName>
    </submittedName>
</protein>
<gene>
    <name evidence="2" type="ORF">CYNAS_LOCUS14840</name>
</gene>
<keyword evidence="3" id="KW-1185">Reference proteome</keyword>
<evidence type="ECO:0000313" key="3">
    <source>
        <dbReference type="Proteomes" id="UP001176961"/>
    </source>
</evidence>